<dbReference type="PROSITE" id="PS00678">
    <property type="entry name" value="WD_REPEATS_1"/>
    <property type="match status" value="4"/>
</dbReference>
<dbReference type="InterPro" id="IPR001680">
    <property type="entry name" value="WD40_rpt"/>
</dbReference>
<evidence type="ECO:0000259" key="7">
    <source>
        <dbReference type="PROSITE" id="PS50011"/>
    </source>
</evidence>
<proteinExistence type="predicted"/>
<dbReference type="SUPFAM" id="SSF56112">
    <property type="entry name" value="Protein kinase-like (PK-like)"/>
    <property type="match status" value="1"/>
</dbReference>
<feature type="compositionally biased region" description="Polar residues" evidence="4">
    <location>
        <begin position="1487"/>
        <end position="1502"/>
    </location>
</feature>
<dbReference type="SUPFAM" id="SSF48065">
    <property type="entry name" value="DBL homology domain (DH-domain)"/>
    <property type="match status" value="1"/>
</dbReference>
<sequence length="2102" mass="228412">MKTLLISAVVFGLGLLGLAAAIPVDTPGVVEEFETTHLSSRKPARGGWATYYNTEGGRGACGKYNHNQEYVVAIGKPLWDSTQEHGGTSALCGKTATVRWRGKSVRVRVVDECPVCGYNDIDLSPSAFQKLADKEFYQTSNHALGYNHSIQLQHVINPLQGHTNRLRSATFSPDGKLVVTASDDQTIRIWDAQSGYSTTKPLKGHTEHVHSAVFSPDGTRIASGSRDRTILLWDATKGTILLGPLEGHTDWVYSVAFSPEGTRVVSGSKDCTVRIWNAHTGTLIGEPLVGHSDAVFSIAFSPDGTRIVSGSRDKTIRMWDAYTGKTVLGPLQGHLDWVSAVSVSPDGTRIASGSRDLTIRVWDAQSGHTLAGPFQGHYSPVCSVAFSPDGARIMSGARNGEICMWDVTGTRLWSLFGGYERPVCSVGFSLDGKRVLYGCGDVAVVQTMAMESPTLPGAFPASQMSKDVFDQLVAHGCIDMTSTIDPNGYPIYATGFGEVWKAQLVDGTEVALKTWQFSCVSHDSNQLKRAMEAVFNWSQVKHENVQELLGVVVFQGRLGMVFPWMGYDLREYMAEHPEVNRYALCIQVAAGLSHLHKEGMVHGDLKAVGPSSLVDSSNPPQAHIRVSKDGILKLGDLDHWILTESTLAFSTAHLGGTLRWMVFRACKRQRLLIRWPGTRTVGEIMTGRVPYAEFESEYEVLSAKQRPMRPKALLEDSPREGTIDVQVCVVPAPGALGLDIPPLCSPSTPDLSDESDDDNDDDDEPITWPAPPNEKTLWAMVEIVDSEDKFVGLLRRLVDVYLPRLPPVLSASGTALLARNSGMVLELHTRLASQLKAHKGNRLGLCQVLTAHASELTSLHQEFSAGHAAAKALLNRYQVRDPQIWAQWERECADESGPETDGSRSRSFEDLLIAPIQRVCKYHLLVAGLRDGTEEPQVMDAITAMQAVAASVDEIVRVRADEDRTKVVLERMDPIPVSAILFIRILLIFLQGLPVGHLASLGPCVLIGTLDVVYYAHNAQLTPAKPQKAKHLAAFLWTGYLVLCKVHTKRARYEPKRWFPLKIVPPNSSSLTLAHSNPSSTNVIDSGVSDCDASSSDASPLFPETSLPTHQLAPPIIQPKKSLSHMRTQSQLDEPVPRLGHVQVQPSDHVFPYGIRISFSRHVFELGASCEEERDIWVRAITDARVGNELVWVDKERGWGVTRSKSTGTIVADDTARRDKSVEVVRERSKSRERGVWSRSREQSREGDDRSRDDRTVRDDRSRDDRSRDDRTVRDRDERQDRPPLQRKKSSGALVPQDGPVQIGNWIVQRLETVTTPTGTTVSGHTRNGSEAYTRSSDSRSTSEISHRDMHRSDVSHARNASEYSAPYVNPYANPERLVAHTTGSSTTGIGERLESAFLRPRYGHGYSYAAAQQGHAHAGAYVGPSGMGPSGYVGPSGHAGPSGYAGQAHPLTRESSQSSSTTLSTQSHASSTSTLTHYARPDPRSDPSSYAPSTVAYSNYARSEAPSNHARSEAPSNYARSDAPPNYARSEAPSNYARSDHGTSAPPSNYAPSINTPSTSNSSTPYTSQATTPASHGPNLAGGYTSRFQTRSRTAESSLAANLERAFITGNPPALDRNTSLGADVYRTNSASTGGSRSFPPSPVATAPPALPLAPQQVVRRPSNHTRDPVIMALADVISSSCREARDRASVKRKPLWMTPEEAAAVAEKEREKAANGMMGMVRPRRMSSALVGNKAKTVEKDKDKDKEKEKDKIGDKEKEKKKPVLTVARPSSSEGVVSENGTKTSLQRKRATIHGGMHAFPSMGPPSPERETQSLSAHGHSTPSQIVQPSQVVVQPPPPPQQPLPQPPTQPPPQPLPKPPSMHMRGASAECPISPPRSRTVSSSGSFVDGMRDFLLRRAFAKSAENMALPAPAHDPPNPVYTVGAGLTNTKSEEGLPRAAATAAASKPTKAGSLPVPGQTQDPGLYALGAGITNTDPPPPKRKPRISLRSGSAGSAFFARLTGKRESKNGSTPLSSLTFTPMSEKDRAESLAAARARESRSRSNEYYRRISPNQGGPPNRNMLGAELYSSPSSMRLQPSPVAEESRFSEEADEGLYTGYR</sequence>
<feature type="compositionally biased region" description="Polar residues" evidence="4">
    <location>
        <begin position="1627"/>
        <end position="1637"/>
    </location>
</feature>
<feature type="compositionally biased region" description="Pro residues" evidence="4">
    <location>
        <begin position="1837"/>
        <end position="1862"/>
    </location>
</feature>
<dbReference type="GO" id="GO:0005085">
    <property type="term" value="F:guanyl-nucleotide exchange factor activity"/>
    <property type="evidence" value="ECO:0007669"/>
    <property type="project" value="InterPro"/>
</dbReference>
<feature type="repeat" description="WD" evidence="3">
    <location>
        <begin position="288"/>
        <end position="329"/>
    </location>
</feature>
<feature type="compositionally biased region" description="Polar residues" evidence="4">
    <location>
        <begin position="2011"/>
        <end position="2023"/>
    </location>
</feature>
<feature type="chain" id="PRO_5001698512" evidence="5">
    <location>
        <begin position="22"/>
        <end position="2102"/>
    </location>
</feature>
<dbReference type="Gene3D" id="1.10.510.10">
    <property type="entry name" value="Transferase(Phosphotransferase) domain 1"/>
    <property type="match status" value="1"/>
</dbReference>
<name>A0A074S4G6_9AGAM</name>
<dbReference type="PROSITE" id="PS50010">
    <property type="entry name" value="DH_2"/>
    <property type="match status" value="1"/>
</dbReference>
<feature type="repeat" description="WD" evidence="3">
    <location>
        <begin position="245"/>
        <end position="286"/>
    </location>
</feature>
<evidence type="ECO:0000256" key="1">
    <source>
        <dbReference type="ARBA" id="ARBA00022574"/>
    </source>
</evidence>
<feature type="compositionally biased region" description="Basic and acidic residues" evidence="4">
    <location>
        <begin position="2025"/>
        <end position="2050"/>
    </location>
</feature>
<dbReference type="PROSITE" id="PS50011">
    <property type="entry name" value="PROTEIN_KINASE_DOM"/>
    <property type="match status" value="1"/>
</dbReference>
<feature type="compositionally biased region" description="Low complexity" evidence="4">
    <location>
        <begin position="1335"/>
        <end position="1344"/>
    </location>
</feature>
<dbReference type="Pfam" id="PF00400">
    <property type="entry name" value="WD40"/>
    <property type="match status" value="6"/>
</dbReference>
<dbReference type="InterPro" id="IPR000719">
    <property type="entry name" value="Prot_kinase_dom"/>
</dbReference>
<feature type="compositionally biased region" description="Low complexity" evidence="4">
    <location>
        <begin position="1553"/>
        <end position="1569"/>
    </location>
</feature>
<dbReference type="GO" id="GO:0005634">
    <property type="term" value="C:nucleus"/>
    <property type="evidence" value="ECO:0007669"/>
    <property type="project" value="TreeGrafter"/>
</dbReference>
<feature type="domain" description="Protein kinase" evidence="7">
    <location>
        <begin position="485"/>
        <end position="863"/>
    </location>
</feature>
<dbReference type="GO" id="GO:0004672">
    <property type="term" value="F:protein kinase activity"/>
    <property type="evidence" value="ECO:0007669"/>
    <property type="project" value="InterPro"/>
</dbReference>
<evidence type="ECO:0000313" key="9">
    <source>
        <dbReference type="Proteomes" id="UP000027456"/>
    </source>
</evidence>
<feature type="region of interest" description="Disordered" evidence="4">
    <location>
        <begin position="740"/>
        <end position="772"/>
    </location>
</feature>
<dbReference type="InterPro" id="IPR035899">
    <property type="entry name" value="DBL_dom_sf"/>
</dbReference>
<organism evidence="8 9">
    <name type="scientific">Rhizoctonia solani 123E</name>
    <dbReference type="NCBI Taxonomy" id="1423351"/>
    <lineage>
        <taxon>Eukaryota</taxon>
        <taxon>Fungi</taxon>
        <taxon>Dikarya</taxon>
        <taxon>Basidiomycota</taxon>
        <taxon>Agaricomycotina</taxon>
        <taxon>Agaricomycetes</taxon>
        <taxon>Cantharellales</taxon>
        <taxon>Ceratobasidiaceae</taxon>
        <taxon>Rhizoctonia</taxon>
    </lineage>
</organism>
<evidence type="ECO:0000256" key="5">
    <source>
        <dbReference type="SAM" id="SignalP"/>
    </source>
</evidence>
<dbReference type="STRING" id="1423351.A0A074S4G6"/>
<dbReference type="InterPro" id="IPR020472">
    <property type="entry name" value="WD40_PAC1"/>
</dbReference>
<feature type="compositionally biased region" description="Basic and acidic residues" evidence="4">
    <location>
        <begin position="1738"/>
        <end position="1764"/>
    </location>
</feature>
<dbReference type="InterPro" id="IPR001245">
    <property type="entry name" value="Ser-Thr/Tyr_kinase_cat_dom"/>
</dbReference>
<dbReference type="SMART" id="SM00320">
    <property type="entry name" value="WD40"/>
    <property type="match status" value="7"/>
</dbReference>
<feature type="compositionally biased region" description="Polar residues" evidence="4">
    <location>
        <begin position="1879"/>
        <end position="1888"/>
    </location>
</feature>
<keyword evidence="9" id="KW-1185">Reference proteome</keyword>
<keyword evidence="5" id="KW-0732">Signal</keyword>
<dbReference type="SMART" id="SM00325">
    <property type="entry name" value="RhoGEF"/>
    <property type="match status" value="1"/>
</dbReference>
<dbReference type="Pfam" id="PF00621">
    <property type="entry name" value="RhoGEF"/>
    <property type="match status" value="1"/>
</dbReference>
<dbReference type="SUPFAM" id="SSF50685">
    <property type="entry name" value="Barwin-like endoglucanases"/>
    <property type="match status" value="1"/>
</dbReference>
<evidence type="ECO:0000259" key="6">
    <source>
        <dbReference type="PROSITE" id="PS50010"/>
    </source>
</evidence>
<feature type="region of interest" description="Disordered" evidence="4">
    <location>
        <begin position="1627"/>
        <end position="1665"/>
    </location>
</feature>
<dbReference type="PROSITE" id="PS50082">
    <property type="entry name" value="WD_REPEATS_2"/>
    <property type="match status" value="6"/>
</dbReference>
<feature type="compositionally biased region" description="Polar residues" evidence="4">
    <location>
        <begin position="1587"/>
        <end position="1598"/>
    </location>
</feature>
<dbReference type="PROSITE" id="PS50294">
    <property type="entry name" value="WD_REPEATS_REGION"/>
    <property type="match status" value="6"/>
</dbReference>
<evidence type="ECO:0000256" key="2">
    <source>
        <dbReference type="ARBA" id="ARBA00022737"/>
    </source>
</evidence>
<accession>A0A074S4G6</accession>
<feature type="region of interest" description="Disordered" evidence="4">
    <location>
        <begin position="1433"/>
        <end position="1598"/>
    </location>
</feature>
<dbReference type="SUPFAM" id="SSF50978">
    <property type="entry name" value="WD40 repeat-like"/>
    <property type="match status" value="1"/>
</dbReference>
<dbReference type="Gene3D" id="1.20.900.10">
    <property type="entry name" value="Dbl homology (DH) domain"/>
    <property type="match status" value="1"/>
</dbReference>
<dbReference type="CDD" id="cd22191">
    <property type="entry name" value="DPBB_RlpA_EXP_N-like"/>
    <property type="match status" value="1"/>
</dbReference>
<keyword evidence="2" id="KW-0677">Repeat</keyword>
<evidence type="ECO:0000313" key="8">
    <source>
        <dbReference type="EMBL" id="KEP51743.1"/>
    </source>
</evidence>
<feature type="repeat" description="WD" evidence="3">
    <location>
        <begin position="374"/>
        <end position="407"/>
    </location>
</feature>
<evidence type="ECO:0000256" key="4">
    <source>
        <dbReference type="SAM" id="MobiDB-lite"/>
    </source>
</evidence>
<feature type="region of interest" description="Disordered" evidence="4">
    <location>
        <begin position="1317"/>
        <end position="1369"/>
    </location>
</feature>
<dbReference type="Pfam" id="PF03330">
    <property type="entry name" value="DPBB_1"/>
    <property type="match status" value="1"/>
</dbReference>
<feature type="repeat" description="WD" evidence="3">
    <location>
        <begin position="331"/>
        <end position="372"/>
    </location>
</feature>
<dbReference type="Pfam" id="PF07714">
    <property type="entry name" value="PK_Tyr_Ser-Thr"/>
    <property type="match status" value="1"/>
</dbReference>
<feature type="region of interest" description="Disordered" evidence="4">
    <location>
        <begin position="1212"/>
        <end position="1301"/>
    </location>
</feature>
<dbReference type="InterPro" id="IPR019775">
    <property type="entry name" value="WD40_repeat_CS"/>
</dbReference>
<keyword evidence="1 3" id="KW-0853">WD repeat</keyword>
<feature type="compositionally biased region" description="Low complexity" evidence="4">
    <location>
        <begin position="1456"/>
        <end position="1478"/>
    </location>
</feature>
<feature type="compositionally biased region" description="Acidic residues" evidence="4">
    <location>
        <begin position="751"/>
        <end position="765"/>
    </location>
</feature>
<dbReference type="SMART" id="SM00220">
    <property type="entry name" value="S_TKc"/>
    <property type="match status" value="1"/>
</dbReference>
<dbReference type="GO" id="GO:1990234">
    <property type="term" value="C:transferase complex"/>
    <property type="evidence" value="ECO:0007669"/>
    <property type="project" value="UniProtKB-ARBA"/>
</dbReference>
<dbReference type="PANTHER" id="PTHR22847:SF637">
    <property type="entry name" value="WD REPEAT DOMAIN 5B"/>
    <property type="match status" value="1"/>
</dbReference>
<dbReference type="InterPro" id="IPR009009">
    <property type="entry name" value="RlpA-like_DPBB"/>
</dbReference>
<dbReference type="GO" id="GO:0005524">
    <property type="term" value="F:ATP binding"/>
    <property type="evidence" value="ECO:0007669"/>
    <property type="project" value="InterPro"/>
</dbReference>
<dbReference type="CDD" id="cd00200">
    <property type="entry name" value="WD40"/>
    <property type="match status" value="1"/>
</dbReference>
<dbReference type="OrthoDB" id="1716625at2759"/>
<feature type="compositionally biased region" description="Low complexity" evidence="4">
    <location>
        <begin position="1317"/>
        <end position="1326"/>
    </location>
</feature>
<dbReference type="HOGENOM" id="CLU_232366_0_0_1"/>
<dbReference type="InterPro" id="IPR036908">
    <property type="entry name" value="RlpA-like_sf"/>
</dbReference>
<feature type="compositionally biased region" description="Polar residues" evidence="4">
    <location>
        <begin position="1771"/>
        <end position="1787"/>
    </location>
</feature>
<feature type="region of interest" description="Disordered" evidence="4">
    <location>
        <begin position="1910"/>
        <end position="2102"/>
    </location>
</feature>
<dbReference type="PANTHER" id="PTHR22847">
    <property type="entry name" value="WD40 REPEAT PROTEIN"/>
    <property type="match status" value="1"/>
</dbReference>
<feature type="region of interest" description="Disordered" evidence="4">
    <location>
        <begin position="1725"/>
        <end position="1889"/>
    </location>
</feature>
<dbReference type="Gene3D" id="2.130.10.10">
    <property type="entry name" value="YVTN repeat-like/Quinoprotein amine dehydrogenase"/>
    <property type="match status" value="3"/>
</dbReference>
<dbReference type="InterPro" id="IPR015943">
    <property type="entry name" value="WD40/YVTN_repeat-like_dom_sf"/>
</dbReference>
<feature type="compositionally biased region" description="Basic and acidic residues" evidence="4">
    <location>
        <begin position="1345"/>
        <end position="1357"/>
    </location>
</feature>
<feature type="repeat" description="WD" evidence="3">
    <location>
        <begin position="202"/>
        <end position="243"/>
    </location>
</feature>
<dbReference type="InterPro" id="IPR000219">
    <property type="entry name" value="DH_dom"/>
</dbReference>
<feature type="repeat" description="WD" evidence="3">
    <location>
        <begin position="159"/>
        <end position="200"/>
    </location>
</feature>
<reference evidence="8 9" key="1">
    <citation type="submission" date="2013-12" db="EMBL/GenBank/DDBJ databases">
        <authorList>
            <person name="Cubeta M."/>
            <person name="Pakala S."/>
            <person name="Fedorova N."/>
            <person name="Thomas E."/>
            <person name="Dean R."/>
            <person name="Jabaji S."/>
            <person name="Neate S."/>
            <person name="Toda T."/>
            <person name="Tavantzis S."/>
            <person name="Vilgalys R."/>
            <person name="Bharathan N."/>
            <person name="Pakala S."/>
            <person name="Losada L.S."/>
            <person name="Zafar N."/>
            <person name="Nierman W."/>
        </authorList>
    </citation>
    <scope>NUCLEOTIDE SEQUENCE [LARGE SCALE GENOMIC DNA]</scope>
    <source>
        <strain evidence="8 9">123E</strain>
    </source>
</reference>
<evidence type="ECO:0000256" key="3">
    <source>
        <dbReference type="PROSITE-ProRule" id="PRU00221"/>
    </source>
</evidence>
<dbReference type="Gene3D" id="2.40.40.10">
    <property type="entry name" value="RlpA-like domain"/>
    <property type="match status" value="1"/>
</dbReference>
<gene>
    <name evidence="8" type="ORF">V565_056200</name>
</gene>
<feature type="signal peptide" evidence="5">
    <location>
        <begin position="1"/>
        <end position="21"/>
    </location>
</feature>
<dbReference type="InterPro" id="IPR011009">
    <property type="entry name" value="Kinase-like_dom_sf"/>
</dbReference>
<comment type="caution">
    <text evidence="8">The sequence shown here is derived from an EMBL/GenBank/DDBJ whole genome shotgun (WGS) entry which is preliminary data.</text>
</comment>
<dbReference type="InterPro" id="IPR036322">
    <property type="entry name" value="WD40_repeat_dom_sf"/>
</dbReference>
<protein>
    <submittedName>
        <fullName evidence="8">RhoGEF domain protein</fullName>
    </submittedName>
</protein>
<dbReference type="CDD" id="cd00180">
    <property type="entry name" value="PKc"/>
    <property type="match status" value="1"/>
</dbReference>
<feature type="compositionally biased region" description="Basic and acidic residues" evidence="4">
    <location>
        <begin position="1214"/>
        <end position="1284"/>
    </location>
</feature>
<dbReference type="EMBL" id="AZST01000146">
    <property type="protein sequence ID" value="KEP51743.1"/>
    <property type="molecule type" value="Genomic_DNA"/>
</dbReference>
<dbReference type="PRINTS" id="PR00320">
    <property type="entry name" value="GPROTEINBRPT"/>
</dbReference>
<feature type="domain" description="DH" evidence="6">
    <location>
        <begin position="775"/>
        <end position="955"/>
    </location>
</feature>
<feature type="compositionally biased region" description="Low complexity" evidence="4">
    <location>
        <begin position="1941"/>
        <end position="1953"/>
    </location>
</feature>
<dbReference type="Proteomes" id="UP000027456">
    <property type="component" value="Unassembled WGS sequence"/>
</dbReference>
<feature type="compositionally biased region" description="Low complexity" evidence="4">
    <location>
        <begin position="1823"/>
        <end position="1836"/>
    </location>
</feature>